<reference evidence="1 2" key="1">
    <citation type="submission" date="2024-04" db="EMBL/GenBank/DDBJ databases">
        <title>Tritrichomonas musculus Genome.</title>
        <authorList>
            <person name="Alves-Ferreira E."/>
            <person name="Grigg M."/>
            <person name="Lorenzi H."/>
            <person name="Galac M."/>
        </authorList>
    </citation>
    <scope>NUCLEOTIDE SEQUENCE [LARGE SCALE GENOMIC DNA]</scope>
    <source>
        <strain evidence="1 2">EAF2021</strain>
    </source>
</reference>
<sequence>MPKNRYPAQVKAFVNEQELEYLILECYAVRRPISIPSIKYTIGEVLSHSGVICVTAQESFLIEYLYDCSVNIKRVQCYEPGKDFDFEDFHFIHDNTEPQVPDRPVTIKRFAISMANFMKGKKFETFSHNCHMARYFTMKKYGMKSNNPRKAKRIIFFQGWFDFFGKNTVRVKHEKKKRNICHKVEG</sequence>
<accession>A0ABR2GTR7</accession>
<proteinExistence type="predicted"/>
<dbReference type="EMBL" id="JAPFFF010000060">
    <property type="protein sequence ID" value="KAK8837334.1"/>
    <property type="molecule type" value="Genomic_DNA"/>
</dbReference>
<evidence type="ECO:0000313" key="1">
    <source>
        <dbReference type="EMBL" id="KAK8837334.1"/>
    </source>
</evidence>
<dbReference type="Proteomes" id="UP001470230">
    <property type="component" value="Unassembled WGS sequence"/>
</dbReference>
<name>A0ABR2GTR7_9EUKA</name>
<organism evidence="1 2">
    <name type="scientific">Tritrichomonas musculus</name>
    <dbReference type="NCBI Taxonomy" id="1915356"/>
    <lineage>
        <taxon>Eukaryota</taxon>
        <taxon>Metamonada</taxon>
        <taxon>Parabasalia</taxon>
        <taxon>Tritrichomonadida</taxon>
        <taxon>Tritrichomonadidae</taxon>
        <taxon>Tritrichomonas</taxon>
    </lineage>
</organism>
<gene>
    <name evidence="1" type="ORF">M9Y10_036767</name>
</gene>
<evidence type="ECO:0000313" key="2">
    <source>
        <dbReference type="Proteomes" id="UP001470230"/>
    </source>
</evidence>
<protein>
    <submittedName>
        <fullName evidence="1">Uncharacterized protein</fullName>
    </submittedName>
</protein>
<keyword evidence="2" id="KW-1185">Reference proteome</keyword>
<comment type="caution">
    <text evidence="1">The sequence shown here is derived from an EMBL/GenBank/DDBJ whole genome shotgun (WGS) entry which is preliminary data.</text>
</comment>